<evidence type="ECO:0000256" key="8">
    <source>
        <dbReference type="ARBA" id="ARBA00023186"/>
    </source>
</evidence>
<reference evidence="12 13" key="1">
    <citation type="submission" date="2016-10" db="EMBL/GenBank/DDBJ databases">
        <authorList>
            <person name="de Groot N.N."/>
        </authorList>
    </citation>
    <scope>NUCLEOTIDE SEQUENCE [LARGE SCALE GENOMIC DNA]</scope>
    <source>
        <strain evidence="12 13">DSM 44993</strain>
    </source>
</reference>
<dbReference type="PANTHER" id="PTHR13932">
    <property type="entry name" value="COPROPORPHYRINIGEN III OXIDASE"/>
    <property type="match status" value="1"/>
</dbReference>
<dbReference type="InterPro" id="IPR013785">
    <property type="entry name" value="Aldolase_TIM"/>
</dbReference>
<evidence type="ECO:0000256" key="1">
    <source>
        <dbReference type="ARBA" id="ARBA00006100"/>
    </source>
</evidence>
<comment type="similarity">
    <text evidence="1">Belongs to the anaerobic coproporphyrinogen-III oxidase family. HemW subfamily.</text>
</comment>
<comment type="function">
    <text evidence="9">Probably acts as a heme chaperone, transferring heme to an unknown acceptor. Binds one molecule of heme per monomer, possibly covalently. Binds 1 [4Fe-4S] cluster. The cluster is coordinated with 3 cysteines and an exchangeable S-adenosyl-L-methionine.</text>
</comment>
<dbReference type="GO" id="GO:0046872">
    <property type="term" value="F:metal ion binding"/>
    <property type="evidence" value="ECO:0007669"/>
    <property type="project" value="UniProtKB-UniRule"/>
</dbReference>
<evidence type="ECO:0000256" key="5">
    <source>
        <dbReference type="ARBA" id="ARBA00022723"/>
    </source>
</evidence>
<dbReference type="PANTHER" id="PTHR13932:SF5">
    <property type="entry name" value="RADICAL S-ADENOSYL METHIONINE DOMAIN-CONTAINING PROTEIN 1, MITOCHONDRIAL"/>
    <property type="match status" value="1"/>
</dbReference>
<evidence type="ECO:0000256" key="10">
    <source>
        <dbReference type="SAM" id="MobiDB-lite"/>
    </source>
</evidence>
<dbReference type="GO" id="GO:0051539">
    <property type="term" value="F:4 iron, 4 sulfur cluster binding"/>
    <property type="evidence" value="ECO:0007669"/>
    <property type="project" value="UniProtKB-UniRule"/>
</dbReference>
<dbReference type="SFLD" id="SFLDG01065">
    <property type="entry name" value="anaerobic_coproporphyrinogen-I"/>
    <property type="match status" value="1"/>
</dbReference>
<dbReference type="InterPro" id="IPR034505">
    <property type="entry name" value="Coproporphyrinogen-III_oxidase"/>
</dbReference>
<dbReference type="RefSeq" id="WP_091619334.1">
    <property type="nucleotide sequence ID" value="NZ_FOEF01000010.1"/>
</dbReference>
<keyword evidence="9" id="KW-0963">Cytoplasm</keyword>
<dbReference type="GO" id="GO:0004109">
    <property type="term" value="F:coproporphyrinogen oxidase activity"/>
    <property type="evidence" value="ECO:0007669"/>
    <property type="project" value="InterPro"/>
</dbReference>
<evidence type="ECO:0000256" key="9">
    <source>
        <dbReference type="RuleBase" id="RU364116"/>
    </source>
</evidence>
<dbReference type="SMART" id="SM00729">
    <property type="entry name" value="Elp3"/>
    <property type="match status" value="1"/>
</dbReference>
<keyword evidence="3 9" id="KW-0349">Heme</keyword>
<keyword evidence="5 9" id="KW-0479">Metal-binding</keyword>
<evidence type="ECO:0000256" key="3">
    <source>
        <dbReference type="ARBA" id="ARBA00022617"/>
    </source>
</evidence>
<feature type="compositionally biased region" description="Polar residues" evidence="10">
    <location>
        <begin position="1"/>
        <end position="14"/>
    </location>
</feature>
<evidence type="ECO:0000256" key="4">
    <source>
        <dbReference type="ARBA" id="ARBA00022691"/>
    </source>
</evidence>
<sequence>MDVVPVTSQTTEPTATGLPESALDGLGTRPFGVYVHVPFCATRCGYCDFNTYTAGELGSGASPRSWLDGLRRELELAARVLQAPPAAETVFVGGGTPSLLGADGLGEVLEIVRGAFGLAPGAEVTTESNPESTSPEFFAGIREAGYTRVSLGMQSAAQHVLQVLDRVHTPGRPVDAAREARAAGFEHVNLDVIYGTPGERTEDLRASLDAVLAAGVDHVSAYALIVEEGTALARRVRRGELPAPDDDVLAADYELIDATLAAAGLGWYEVSNWASSEAARCRHNLGYWQGGDWWGAGPGAHSHVGGVRWWNVKHPARYAAQLAAGESPEAGRELLTGEDRHLERIMLELRVAEGLPLSALDAAGVAEARAAAAEGLLDESALDSPGRAVLTDRGRLLADGVVRRLAG</sequence>
<proteinExistence type="inferred from homology"/>
<feature type="domain" description="Radical SAM core" evidence="11">
    <location>
        <begin position="25"/>
        <end position="269"/>
    </location>
</feature>
<dbReference type="SFLD" id="SFLDF00562">
    <property type="entry name" value="HemN-like__clustered_with_heat"/>
    <property type="match status" value="1"/>
</dbReference>
<evidence type="ECO:0000259" key="11">
    <source>
        <dbReference type="PROSITE" id="PS51918"/>
    </source>
</evidence>
<dbReference type="Pfam" id="PF04055">
    <property type="entry name" value="Radical_SAM"/>
    <property type="match status" value="1"/>
</dbReference>
<feature type="region of interest" description="Disordered" evidence="10">
    <location>
        <begin position="1"/>
        <end position="22"/>
    </location>
</feature>
<keyword evidence="6 9" id="KW-0408">Iron</keyword>
<comment type="subcellular location">
    <subcellularLocation>
        <location evidence="9">Cytoplasm</location>
    </subcellularLocation>
</comment>
<keyword evidence="9" id="KW-0004">4Fe-4S</keyword>
<dbReference type="InterPro" id="IPR006638">
    <property type="entry name" value="Elp3/MiaA/NifB-like_rSAM"/>
</dbReference>
<evidence type="ECO:0000313" key="13">
    <source>
        <dbReference type="Proteomes" id="UP000198582"/>
    </source>
</evidence>
<dbReference type="SFLD" id="SFLDG01082">
    <property type="entry name" value="B12-binding_domain_containing"/>
    <property type="match status" value="1"/>
</dbReference>
<dbReference type="Gene3D" id="3.20.20.70">
    <property type="entry name" value="Aldolase class I"/>
    <property type="match status" value="1"/>
</dbReference>
<evidence type="ECO:0000313" key="12">
    <source>
        <dbReference type="EMBL" id="SEP45625.1"/>
    </source>
</evidence>
<accession>A0A1H8Y0I3</accession>
<protein>
    <recommendedName>
        <fullName evidence="2 9">Heme chaperone HemW</fullName>
    </recommendedName>
</protein>
<dbReference type="OrthoDB" id="9808022at2"/>
<dbReference type="SUPFAM" id="SSF102114">
    <property type="entry name" value="Radical SAM enzymes"/>
    <property type="match status" value="1"/>
</dbReference>
<gene>
    <name evidence="12" type="ORF">SAMN04489732_11086</name>
</gene>
<dbReference type="SFLD" id="SFLDS00029">
    <property type="entry name" value="Radical_SAM"/>
    <property type="match status" value="1"/>
</dbReference>
<dbReference type="CDD" id="cd01335">
    <property type="entry name" value="Radical_SAM"/>
    <property type="match status" value="1"/>
</dbReference>
<dbReference type="PROSITE" id="PS51918">
    <property type="entry name" value="RADICAL_SAM"/>
    <property type="match status" value="1"/>
</dbReference>
<dbReference type="GO" id="GO:0005737">
    <property type="term" value="C:cytoplasm"/>
    <property type="evidence" value="ECO:0007669"/>
    <property type="project" value="UniProtKB-SubCell"/>
</dbReference>
<dbReference type="STRING" id="394193.SAMN04489732_11086"/>
<evidence type="ECO:0000256" key="2">
    <source>
        <dbReference type="ARBA" id="ARBA00017228"/>
    </source>
</evidence>
<dbReference type="AlphaFoldDB" id="A0A1H8Y0I3"/>
<keyword evidence="4 9" id="KW-0949">S-adenosyl-L-methionine</keyword>
<dbReference type="InterPro" id="IPR007197">
    <property type="entry name" value="rSAM"/>
</dbReference>
<dbReference type="GO" id="GO:0006779">
    <property type="term" value="P:porphyrin-containing compound biosynthetic process"/>
    <property type="evidence" value="ECO:0007669"/>
    <property type="project" value="InterPro"/>
</dbReference>
<keyword evidence="13" id="KW-1185">Reference proteome</keyword>
<dbReference type="InterPro" id="IPR058240">
    <property type="entry name" value="rSAM_sf"/>
</dbReference>
<evidence type="ECO:0000256" key="7">
    <source>
        <dbReference type="ARBA" id="ARBA00023014"/>
    </source>
</evidence>
<dbReference type="NCBIfam" id="TIGR00539">
    <property type="entry name" value="hemN_rel"/>
    <property type="match status" value="1"/>
</dbReference>
<dbReference type="InterPro" id="IPR004559">
    <property type="entry name" value="HemW-like"/>
</dbReference>
<dbReference type="Proteomes" id="UP000198582">
    <property type="component" value="Unassembled WGS sequence"/>
</dbReference>
<name>A0A1H8Y0I3_9PSEU</name>
<keyword evidence="7 9" id="KW-0411">Iron-sulfur</keyword>
<organism evidence="12 13">
    <name type="scientific">Amycolatopsis saalfeldensis</name>
    <dbReference type="NCBI Taxonomy" id="394193"/>
    <lineage>
        <taxon>Bacteria</taxon>
        <taxon>Bacillati</taxon>
        <taxon>Actinomycetota</taxon>
        <taxon>Actinomycetes</taxon>
        <taxon>Pseudonocardiales</taxon>
        <taxon>Pseudonocardiaceae</taxon>
        <taxon>Amycolatopsis</taxon>
    </lineage>
</organism>
<evidence type="ECO:0000256" key="6">
    <source>
        <dbReference type="ARBA" id="ARBA00023004"/>
    </source>
</evidence>
<keyword evidence="8 9" id="KW-0143">Chaperone</keyword>
<dbReference type="EMBL" id="FOEF01000010">
    <property type="protein sequence ID" value="SEP45625.1"/>
    <property type="molecule type" value="Genomic_DNA"/>
</dbReference>